<dbReference type="InterPro" id="IPR043129">
    <property type="entry name" value="ATPase_NBD"/>
</dbReference>
<dbReference type="InterPro" id="IPR022496">
    <property type="entry name" value="T6A_TsaB"/>
</dbReference>
<reference evidence="3 4" key="1">
    <citation type="submission" date="2024-05" db="EMBL/GenBank/DDBJ databases">
        <title>Sinomonas sp. nov., isolated from a waste landfill.</title>
        <authorList>
            <person name="Zhao Y."/>
        </authorList>
    </citation>
    <scope>NUCLEOTIDE SEQUENCE [LARGE SCALE GENOMIC DNA]</scope>
    <source>
        <strain evidence="3 4">CCTCC AB2014300</strain>
    </source>
</reference>
<dbReference type="InterPro" id="IPR000905">
    <property type="entry name" value="Gcp-like_dom"/>
</dbReference>
<dbReference type="PANTHER" id="PTHR11735:SF11">
    <property type="entry name" value="TRNA THREONYLCARBAMOYLADENOSINE BIOSYNTHESIS PROTEIN TSAB"/>
    <property type="match status" value="1"/>
</dbReference>
<protein>
    <submittedName>
        <fullName evidence="3">tRNA (Adenosine(37)-N6)-threonylcarbamoyltransferase complex dimerization subunit type 1 TsaB</fullName>
        <ecNumber evidence="3">2.3.1.234</ecNumber>
    </submittedName>
</protein>
<dbReference type="Proteomes" id="UP001422074">
    <property type="component" value="Unassembled WGS sequence"/>
</dbReference>
<organism evidence="3 4">
    <name type="scientific">Sinomonas halotolerans</name>
    <dbReference type="NCBI Taxonomy" id="1644133"/>
    <lineage>
        <taxon>Bacteria</taxon>
        <taxon>Bacillati</taxon>
        <taxon>Actinomycetota</taxon>
        <taxon>Actinomycetes</taxon>
        <taxon>Micrococcales</taxon>
        <taxon>Micrococcaceae</taxon>
        <taxon>Sinomonas</taxon>
    </lineage>
</organism>
<keyword evidence="3" id="KW-0808">Transferase</keyword>
<dbReference type="PANTHER" id="PTHR11735">
    <property type="entry name" value="TRNA N6-ADENOSINE THREONYLCARBAMOYLTRANSFERASE"/>
    <property type="match status" value="1"/>
</dbReference>
<gene>
    <name evidence="3" type="primary">tsaB</name>
    <name evidence="3" type="ORF">ABCQ75_12845</name>
</gene>
<accession>A0ABU9X1T1</accession>
<dbReference type="Gene3D" id="3.30.420.40">
    <property type="match status" value="2"/>
</dbReference>
<feature type="domain" description="Gcp-like" evidence="2">
    <location>
        <begin position="41"/>
        <end position="112"/>
    </location>
</feature>
<evidence type="ECO:0000259" key="2">
    <source>
        <dbReference type="Pfam" id="PF00814"/>
    </source>
</evidence>
<sequence>MIILAIDTSAIASAALIRCHGTAESPAADAAVLASFATEDTRSHAEVLAPGIRALLAEQGVTGQDIARIVVGTGPGPFTGLRSGIATARALAFAWQAPLSGVMSLDALAWDVLASAGREGTPAGGTTTAPAGPAASSATAAAGHADGFLVATDARRKELYWARYGADGTLADGPHVGAPGELPALPVYGAGASLYPEQLDAAGARPVEEFAQAQPTAASLGLVAAARLAAGTELDGTAPRYLRESDAQVPGPRKKAL</sequence>
<proteinExistence type="predicted"/>
<keyword evidence="3" id="KW-0012">Acyltransferase</keyword>
<dbReference type="GO" id="GO:0061711">
    <property type="term" value="F:tRNA N(6)-L-threonylcarbamoyladenine synthase activity"/>
    <property type="evidence" value="ECO:0007669"/>
    <property type="project" value="UniProtKB-EC"/>
</dbReference>
<evidence type="ECO:0000313" key="4">
    <source>
        <dbReference type="Proteomes" id="UP001422074"/>
    </source>
</evidence>
<dbReference type="EC" id="2.3.1.234" evidence="3"/>
<dbReference type="EMBL" id="JBDFRB010000012">
    <property type="protein sequence ID" value="MEN2745416.1"/>
    <property type="molecule type" value="Genomic_DNA"/>
</dbReference>
<dbReference type="NCBIfam" id="TIGR03725">
    <property type="entry name" value="T6A_YeaZ"/>
    <property type="match status" value="1"/>
</dbReference>
<feature type="region of interest" description="Disordered" evidence="1">
    <location>
        <begin position="235"/>
        <end position="257"/>
    </location>
</feature>
<keyword evidence="4" id="KW-1185">Reference proteome</keyword>
<dbReference type="RefSeq" id="WP_345885771.1">
    <property type="nucleotide sequence ID" value="NZ_JBDFRB010000012.1"/>
</dbReference>
<comment type="caution">
    <text evidence="3">The sequence shown here is derived from an EMBL/GenBank/DDBJ whole genome shotgun (WGS) entry which is preliminary data.</text>
</comment>
<evidence type="ECO:0000256" key="1">
    <source>
        <dbReference type="SAM" id="MobiDB-lite"/>
    </source>
</evidence>
<name>A0ABU9X1T1_9MICC</name>
<dbReference type="SUPFAM" id="SSF53067">
    <property type="entry name" value="Actin-like ATPase domain"/>
    <property type="match status" value="2"/>
</dbReference>
<dbReference type="Pfam" id="PF00814">
    <property type="entry name" value="TsaD"/>
    <property type="match status" value="1"/>
</dbReference>
<evidence type="ECO:0000313" key="3">
    <source>
        <dbReference type="EMBL" id="MEN2745416.1"/>
    </source>
</evidence>